<protein>
    <recommendedName>
        <fullName evidence="3">Helix-turn-helix domain-containing protein</fullName>
    </recommendedName>
</protein>
<name>A0AAU8N6V2_9BACL</name>
<keyword evidence="1" id="KW-0472">Membrane</keyword>
<keyword evidence="1" id="KW-1133">Transmembrane helix</keyword>
<dbReference type="PROSITE" id="PS51257">
    <property type="entry name" value="PROKAR_LIPOPROTEIN"/>
    <property type="match status" value="1"/>
</dbReference>
<dbReference type="EMBL" id="CP159992">
    <property type="protein sequence ID" value="XCP93107.1"/>
    <property type="molecule type" value="Genomic_DNA"/>
</dbReference>
<gene>
    <name evidence="2" type="ORF">ABXS70_17920</name>
</gene>
<dbReference type="RefSeq" id="WP_342554958.1">
    <property type="nucleotide sequence ID" value="NZ_CP159992.1"/>
</dbReference>
<organism evidence="2">
    <name type="scientific">Paenibacillus sp. AN1007</name>
    <dbReference type="NCBI Taxonomy" id="3151385"/>
    <lineage>
        <taxon>Bacteria</taxon>
        <taxon>Bacillati</taxon>
        <taxon>Bacillota</taxon>
        <taxon>Bacilli</taxon>
        <taxon>Bacillales</taxon>
        <taxon>Paenibacillaceae</taxon>
        <taxon>Paenibacillus</taxon>
    </lineage>
</organism>
<sequence length="131" mass="14806">MKSISLSFSILLASAVLGAAFIIGCVLFVNQDKGQNQINTVPALSAEQSILSQKAMLTLQETAVYLGMKEDQVMSIIQAEQRSLNAFHRFEGKMFPFIKVQDQFYISRVELESWIQDASNNHRRYINGEMQ</sequence>
<feature type="transmembrane region" description="Helical" evidence="1">
    <location>
        <begin position="6"/>
        <end position="29"/>
    </location>
</feature>
<reference evidence="2" key="1">
    <citation type="submission" date="2024-05" db="EMBL/GenBank/DDBJ databases">
        <title>Draft genome assemblies of 36 bacteria isolated from hibernating arctic ground squirrels.</title>
        <authorList>
            <person name="McKee H."/>
            <person name="Mullen L."/>
            <person name="Drown D.M."/>
            <person name="Duddleston K.N."/>
        </authorList>
    </citation>
    <scope>NUCLEOTIDE SEQUENCE</scope>
    <source>
        <strain evidence="2">AN1007</strain>
    </source>
</reference>
<evidence type="ECO:0008006" key="3">
    <source>
        <dbReference type="Google" id="ProtNLM"/>
    </source>
</evidence>
<dbReference type="AlphaFoldDB" id="A0AAU8N6V2"/>
<evidence type="ECO:0000313" key="2">
    <source>
        <dbReference type="EMBL" id="XCP93107.1"/>
    </source>
</evidence>
<proteinExistence type="predicted"/>
<accession>A0AAU8N6V2</accession>
<keyword evidence="1" id="KW-0812">Transmembrane</keyword>
<evidence type="ECO:0000256" key="1">
    <source>
        <dbReference type="SAM" id="Phobius"/>
    </source>
</evidence>